<dbReference type="Gene3D" id="3.40.930.10">
    <property type="entry name" value="Mannitol-specific EII, Chain A"/>
    <property type="match status" value="1"/>
</dbReference>
<feature type="region of interest" description="Disordered" evidence="15">
    <location>
        <begin position="49"/>
        <end position="94"/>
    </location>
</feature>
<evidence type="ECO:0000256" key="6">
    <source>
        <dbReference type="ARBA" id="ARBA00022692"/>
    </source>
</evidence>
<evidence type="ECO:0000256" key="8">
    <source>
        <dbReference type="ARBA" id="ARBA00023053"/>
    </source>
</evidence>
<keyword evidence="4 14" id="KW-0813">Transport</keyword>
<evidence type="ECO:0000256" key="15">
    <source>
        <dbReference type="SAM" id="MobiDB-lite"/>
    </source>
</evidence>
<feature type="transmembrane region" description="Helical" evidence="14">
    <location>
        <begin position="572"/>
        <end position="595"/>
    </location>
</feature>
<feature type="domain" description="Band 3 cytoplasmic" evidence="17">
    <location>
        <begin position="112"/>
        <end position="409"/>
    </location>
</feature>
<dbReference type="PRINTS" id="PR01231">
    <property type="entry name" value="HCO3TRNSPORT"/>
</dbReference>
<evidence type="ECO:0000256" key="4">
    <source>
        <dbReference type="ARBA" id="ARBA00022448"/>
    </source>
</evidence>
<dbReference type="Pfam" id="PF07565">
    <property type="entry name" value="Band_3_cyto"/>
    <property type="match status" value="1"/>
</dbReference>
<dbReference type="FunFam" id="1.10.287.570:FF:000001">
    <property type="entry name" value="Anion exchange protein"/>
    <property type="match status" value="1"/>
</dbReference>
<evidence type="ECO:0000256" key="11">
    <source>
        <dbReference type="ARBA" id="ARBA00023157"/>
    </source>
</evidence>
<feature type="transmembrane region" description="Helical" evidence="14">
    <location>
        <begin position="602"/>
        <end position="620"/>
    </location>
</feature>
<keyword evidence="9 14" id="KW-0406">Ion transport</keyword>
<evidence type="ECO:0000313" key="19">
    <source>
        <dbReference type="Proteomes" id="UP000261360"/>
    </source>
</evidence>
<evidence type="ECO:0000313" key="18">
    <source>
        <dbReference type="Ensembl" id="ENSSLDP00000017207.1"/>
    </source>
</evidence>
<evidence type="ECO:0000256" key="5">
    <source>
        <dbReference type="ARBA" id="ARBA00022475"/>
    </source>
</evidence>
<protein>
    <recommendedName>
        <fullName evidence="14">Anion exchange protein</fullName>
    </recommendedName>
</protein>
<keyword evidence="7 14" id="KW-1133">Transmembrane helix</keyword>
<evidence type="ECO:0000256" key="10">
    <source>
        <dbReference type="ARBA" id="ARBA00023136"/>
    </source>
</evidence>
<dbReference type="Pfam" id="PF00955">
    <property type="entry name" value="HCO3_cotransp"/>
    <property type="match status" value="1"/>
</dbReference>
<dbReference type="GO" id="GO:0016324">
    <property type="term" value="C:apical plasma membrane"/>
    <property type="evidence" value="ECO:0007669"/>
    <property type="project" value="UniProtKB-SubCell"/>
</dbReference>
<feature type="transmembrane region" description="Helical" evidence="14">
    <location>
        <begin position="485"/>
        <end position="507"/>
    </location>
</feature>
<dbReference type="InterPro" id="IPR013769">
    <property type="entry name" value="Band3_cytoplasmic_dom"/>
</dbReference>
<evidence type="ECO:0000256" key="1">
    <source>
        <dbReference type="ARBA" id="ARBA00004221"/>
    </source>
</evidence>
<feature type="compositionally biased region" description="Basic and acidic residues" evidence="15">
    <location>
        <begin position="73"/>
        <end position="87"/>
    </location>
</feature>
<feature type="transmembrane region" description="Helical" evidence="14">
    <location>
        <begin position="826"/>
        <end position="850"/>
    </location>
</feature>
<dbReference type="Gene3D" id="1.10.287.570">
    <property type="entry name" value="Helical hairpin bin"/>
    <property type="match status" value="1"/>
</dbReference>
<dbReference type="SUPFAM" id="SSF55804">
    <property type="entry name" value="Phoshotransferase/anion transport protein"/>
    <property type="match status" value="1"/>
</dbReference>
<sequence length="1052" mass="118677">NIEEKGRQYWPCGLDEEAIVDHGKTSFTHHTNYEKEDLESHRAVYVGVHVPLGRESKRRHRHRGHKHHRKKKERDSEEGKEDGRESPSYDTPSQRVQFILGTEDDDLEHVPHDLFTEMDELSFRDGSATEWKETARWLKFEEDVEDGGERWSKPYVATLSLHSLFELRSCILNGTVMLDMRANSIEEIADMVIDSMVASGQLKEDLREKVREAMLKKHHHQNERKLSNRIPLVRSIADIGKKHSDPLLLERNGPLVSPNSVPNNLDGNKAVERRPSKVGVSRESSSVDFSKVDMNFMKKIPPGAEASNVLVGEVDFLEKPIIAFVRLSPAVLITGLTEVPVPTRFLFLLLGPHGKGPQYHEIGRSMATLMTDEIFHDVAYKAKDRTDLLSGIDEFLDQVTVLPPGEWDPTIRIEPPKNVPSQRKRPPQPNGNASPAGELEKEDGHHIGPELQRTGRIFGGLILDVKRKVPFYWSDIRDSLSLQCLASVLFLYCACMSPVITFGGLLGEATKGNISAIESLFGASLTGVAYSLFAGQPLTILGSTGPVLVFEKILFKFCNDYDLSYLSLRTSIGLWTAFLCLVLVATDASSLVCYITRFTEEAFAALICIIFIYEALEKLFHLGEHYPINMHNNLDNLTLYSCQCSPPVNASDQLEQEWNRTGYSPDSIPWSSLNVSMCKMLHGEFVGPACGHHGPYIPDVLFWSIILFFTTFFLSSFLKQFKTERYFPTKVRSTISDFAVFITIMIMVLVDYLMGVPSPKLNVPDRFEPTSKNRGWLMDPLGGNPWWTLLVAALPALLCTILIFMDQQITAVIINRKEHKLKKGCGYHLDLLVVAIMLGVCSIMGLPWFVAATVLSISHVNSLKVESGCSAPGEQPKFLGIREQRVTGFMIFILMGCSVFMTSVLKFIPMPVLYGVFLYMGVSSLKGIQFFDRIKLFGMPAKHQPDLIYLRYVPLWKVHIFTLVQLTCLVLLWVIKASAAAVVFPMMVLALVFIRKLLDFFFTKRELSWLDDLMPESKKKKEDDKKKKAREKLVGFEGSNRLSIPVKTLSGR</sequence>
<evidence type="ECO:0000256" key="14">
    <source>
        <dbReference type="RuleBase" id="RU362035"/>
    </source>
</evidence>
<dbReference type="Ensembl" id="ENSSLDT00000017813.1">
    <property type="protein sequence ID" value="ENSSLDP00000017207.1"/>
    <property type="gene ID" value="ENSSLDG00000013330.1"/>
</dbReference>
<evidence type="ECO:0000256" key="2">
    <source>
        <dbReference type="ARBA" id="ARBA00004554"/>
    </source>
</evidence>
<keyword evidence="6 14" id="KW-0812">Transmembrane</keyword>
<reference evidence="18" key="1">
    <citation type="submission" date="2025-08" db="UniProtKB">
        <authorList>
            <consortium name="Ensembl"/>
        </authorList>
    </citation>
    <scope>IDENTIFICATION</scope>
</reference>
<evidence type="ECO:0000256" key="12">
    <source>
        <dbReference type="ARBA" id="ARBA00023180"/>
    </source>
</evidence>
<dbReference type="GO" id="GO:0016323">
    <property type="term" value="C:basolateral plasma membrane"/>
    <property type="evidence" value="ECO:0007669"/>
    <property type="project" value="UniProtKB-SubCell"/>
</dbReference>
<organism evidence="18 19">
    <name type="scientific">Seriola lalandi dorsalis</name>
    <dbReference type="NCBI Taxonomy" id="1841481"/>
    <lineage>
        <taxon>Eukaryota</taxon>
        <taxon>Metazoa</taxon>
        <taxon>Chordata</taxon>
        <taxon>Craniata</taxon>
        <taxon>Vertebrata</taxon>
        <taxon>Euteleostomi</taxon>
        <taxon>Actinopterygii</taxon>
        <taxon>Neopterygii</taxon>
        <taxon>Teleostei</taxon>
        <taxon>Neoteleostei</taxon>
        <taxon>Acanthomorphata</taxon>
        <taxon>Carangaria</taxon>
        <taxon>Carangiformes</taxon>
        <taxon>Carangidae</taxon>
        <taxon>Seriola</taxon>
    </lineage>
</organism>
<feature type="transmembrane region" description="Helical" evidence="14">
    <location>
        <begin position="912"/>
        <end position="931"/>
    </location>
</feature>
<feature type="transmembrane region" description="Helical" evidence="14">
    <location>
        <begin position="786"/>
        <end position="805"/>
    </location>
</feature>
<comment type="similarity">
    <text evidence="3 14">Belongs to the anion exchanger (TC 2.A.31) family.</text>
</comment>
<evidence type="ECO:0000259" key="16">
    <source>
        <dbReference type="Pfam" id="PF00955"/>
    </source>
</evidence>
<feature type="compositionally biased region" description="Basic residues" evidence="15">
    <location>
        <begin position="56"/>
        <end position="72"/>
    </location>
</feature>
<dbReference type="GO" id="GO:0051453">
    <property type="term" value="P:regulation of intracellular pH"/>
    <property type="evidence" value="ECO:0007669"/>
    <property type="project" value="TreeGrafter"/>
</dbReference>
<dbReference type="GO" id="GO:0008510">
    <property type="term" value="F:sodium:bicarbonate symporter activity"/>
    <property type="evidence" value="ECO:0007669"/>
    <property type="project" value="TreeGrafter"/>
</dbReference>
<dbReference type="NCBIfam" id="TIGR00834">
    <property type="entry name" value="ae"/>
    <property type="match status" value="1"/>
</dbReference>
<dbReference type="PANTHER" id="PTHR11453:SF105">
    <property type="entry name" value="SODIUM BICARBONATE COTRANSPORTER 3"/>
    <property type="match status" value="1"/>
</dbReference>
<dbReference type="InterPro" id="IPR016152">
    <property type="entry name" value="PTrfase/Anion_transptr"/>
</dbReference>
<feature type="transmembrane region" description="Helical" evidence="14">
    <location>
        <begin position="738"/>
        <end position="755"/>
    </location>
</feature>
<dbReference type="FunFam" id="3.40.930.10:FF:000001">
    <property type="entry name" value="Anion exchange protein"/>
    <property type="match status" value="1"/>
</dbReference>
<feature type="transmembrane region" description="Helical" evidence="14">
    <location>
        <begin position="886"/>
        <end position="905"/>
    </location>
</feature>
<keyword evidence="13" id="KW-0739">Sodium transport</keyword>
<feature type="region of interest" description="Disordered" evidence="15">
    <location>
        <begin position="258"/>
        <end position="278"/>
    </location>
</feature>
<evidence type="ECO:0000256" key="13">
    <source>
        <dbReference type="ARBA" id="ARBA00023201"/>
    </source>
</evidence>
<keyword evidence="10 14" id="KW-0472">Membrane</keyword>
<feature type="region of interest" description="Disordered" evidence="15">
    <location>
        <begin position="407"/>
        <end position="443"/>
    </location>
</feature>
<feature type="domain" description="Bicarbonate transporter-like transmembrane" evidence="16">
    <location>
        <begin position="456"/>
        <end position="1015"/>
    </location>
</feature>
<comment type="subcellular location">
    <subcellularLocation>
        <location evidence="1">Apical cell membrane</location>
    </subcellularLocation>
    <subcellularLocation>
        <location evidence="2">Basolateral cell membrane</location>
        <topology evidence="2">Multi-pass membrane protein</topology>
    </subcellularLocation>
    <subcellularLocation>
        <location evidence="14">Membrane</location>
        <topology evidence="14">Multi-pass membrane protein</topology>
    </subcellularLocation>
</comment>
<dbReference type="GO" id="GO:0008509">
    <property type="term" value="F:monoatomic anion transmembrane transporter activity"/>
    <property type="evidence" value="ECO:0007669"/>
    <property type="project" value="InterPro"/>
</dbReference>
<dbReference type="PANTHER" id="PTHR11453">
    <property type="entry name" value="ANION EXCHANGE PROTEIN"/>
    <property type="match status" value="1"/>
</dbReference>
<proteinExistence type="inferred from homology"/>
<keyword evidence="8" id="KW-0915">Sodium</keyword>
<feature type="transmembrane region" description="Helical" evidence="14">
    <location>
        <begin position="970"/>
        <end position="994"/>
    </location>
</feature>
<dbReference type="Proteomes" id="UP000261360">
    <property type="component" value="Unplaced"/>
</dbReference>
<keyword evidence="19" id="KW-1185">Reference proteome</keyword>
<dbReference type="AlphaFoldDB" id="A0A3B4XM12"/>
<evidence type="ECO:0000256" key="9">
    <source>
        <dbReference type="ARBA" id="ARBA00023065"/>
    </source>
</evidence>
<dbReference type="PRINTS" id="PR01232">
    <property type="entry name" value="NAHCO3TRSPRT"/>
</dbReference>
<dbReference type="GeneTree" id="ENSGT00940000157045"/>
<keyword evidence="11" id="KW-1015">Disulfide bond</keyword>
<reference evidence="18" key="2">
    <citation type="submission" date="2025-09" db="UniProtKB">
        <authorList>
            <consortium name="Ensembl"/>
        </authorList>
    </citation>
    <scope>IDENTIFICATION</scope>
</reference>
<evidence type="ECO:0000256" key="3">
    <source>
        <dbReference type="ARBA" id="ARBA00010993"/>
    </source>
</evidence>
<dbReference type="GO" id="GO:0005452">
    <property type="term" value="F:solute:inorganic anion antiporter activity"/>
    <property type="evidence" value="ECO:0007669"/>
    <property type="project" value="InterPro"/>
</dbReference>
<dbReference type="InterPro" id="IPR011531">
    <property type="entry name" value="HCO3_transpt-like_TM_dom"/>
</dbReference>
<name>A0A3B4XM12_SERLL</name>
<dbReference type="InterPro" id="IPR003024">
    <property type="entry name" value="Na/HCO3_transpt"/>
</dbReference>
<feature type="transmembrane region" description="Helical" evidence="14">
    <location>
        <begin position="700"/>
        <end position="718"/>
    </location>
</feature>
<keyword evidence="5" id="KW-1003">Cell membrane</keyword>
<evidence type="ECO:0000259" key="17">
    <source>
        <dbReference type="Pfam" id="PF07565"/>
    </source>
</evidence>
<accession>A0A3B4XM12</accession>
<dbReference type="InterPro" id="IPR003020">
    <property type="entry name" value="HCO3_transpt_euk"/>
</dbReference>
<keyword evidence="12" id="KW-0325">Glycoprotein</keyword>
<evidence type="ECO:0000256" key="7">
    <source>
        <dbReference type="ARBA" id="ARBA00022989"/>
    </source>
</evidence>